<accession>X6N635</accession>
<dbReference type="EMBL" id="ASPP01011839">
    <property type="protein sequence ID" value="ETO21224.1"/>
    <property type="molecule type" value="Genomic_DNA"/>
</dbReference>
<dbReference type="AlphaFoldDB" id="X6N635"/>
<evidence type="ECO:0000313" key="1">
    <source>
        <dbReference type="EMBL" id="ETO21224.1"/>
    </source>
</evidence>
<keyword evidence="2" id="KW-1185">Reference proteome</keyword>
<name>X6N635_RETFI</name>
<evidence type="ECO:0000313" key="2">
    <source>
        <dbReference type="Proteomes" id="UP000023152"/>
    </source>
</evidence>
<reference evidence="1 2" key="1">
    <citation type="journal article" date="2013" name="Curr. Biol.">
        <title>The Genome of the Foraminiferan Reticulomyxa filosa.</title>
        <authorList>
            <person name="Glockner G."/>
            <person name="Hulsmann N."/>
            <person name="Schleicher M."/>
            <person name="Noegel A.A."/>
            <person name="Eichinger L."/>
            <person name="Gallinger C."/>
            <person name="Pawlowski J."/>
            <person name="Sierra R."/>
            <person name="Euteneuer U."/>
            <person name="Pillet L."/>
            <person name="Moustafa A."/>
            <person name="Platzer M."/>
            <person name="Groth M."/>
            <person name="Szafranski K."/>
            <person name="Schliwa M."/>
        </authorList>
    </citation>
    <scope>NUCLEOTIDE SEQUENCE [LARGE SCALE GENOMIC DNA]</scope>
</reference>
<comment type="caution">
    <text evidence="1">The sequence shown here is derived from an EMBL/GenBank/DDBJ whole genome shotgun (WGS) entry which is preliminary data.</text>
</comment>
<proteinExistence type="predicted"/>
<sequence>MYMYIYTYIYITNVPLFEKSDDMFEDKDLTFQSIHGFYLRISEDTFKKISGPKAIFFQEKGDVSEIFAVQDASKLQPNGLPLANAVPANNKLHKTNVDGVWRLHTSDGKIVDNVNIIVLQTETEDELDTIYNLMRRYYQEIKLENNRNNDIQIVELNNG</sequence>
<dbReference type="Proteomes" id="UP000023152">
    <property type="component" value="Unassembled WGS sequence"/>
</dbReference>
<gene>
    <name evidence="1" type="ORF">RFI_15980</name>
</gene>
<organism evidence="1 2">
    <name type="scientific">Reticulomyxa filosa</name>
    <dbReference type="NCBI Taxonomy" id="46433"/>
    <lineage>
        <taxon>Eukaryota</taxon>
        <taxon>Sar</taxon>
        <taxon>Rhizaria</taxon>
        <taxon>Retaria</taxon>
        <taxon>Foraminifera</taxon>
        <taxon>Monothalamids</taxon>
        <taxon>Reticulomyxidae</taxon>
        <taxon>Reticulomyxa</taxon>
    </lineage>
</organism>
<protein>
    <submittedName>
        <fullName evidence="1">Uncharacterized protein</fullName>
    </submittedName>
</protein>